<keyword evidence="3" id="KW-1185">Reference proteome</keyword>
<evidence type="ECO:0000313" key="2">
    <source>
        <dbReference type="EMBL" id="QSX09150.1"/>
    </source>
</evidence>
<dbReference type="RefSeq" id="WP_207300489.1">
    <property type="nucleotide sequence ID" value="NZ_CP071444.1"/>
</dbReference>
<dbReference type="KEGG" id="alka:J0B03_03515"/>
<evidence type="ECO:0000256" key="1">
    <source>
        <dbReference type="SAM" id="Phobius"/>
    </source>
</evidence>
<gene>
    <name evidence="2" type="ORF">J0B03_03515</name>
</gene>
<protein>
    <submittedName>
        <fullName evidence="2">Uncharacterized protein</fullName>
    </submittedName>
</protein>
<keyword evidence="1" id="KW-0812">Transmembrane</keyword>
<proteinExistence type="predicted"/>
<organism evidence="2 3">
    <name type="scientific">Alkalibacter rhizosphaerae</name>
    <dbReference type="NCBI Taxonomy" id="2815577"/>
    <lineage>
        <taxon>Bacteria</taxon>
        <taxon>Bacillati</taxon>
        <taxon>Bacillota</taxon>
        <taxon>Clostridia</taxon>
        <taxon>Eubacteriales</taxon>
        <taxon>Eubacteriaceae</taxon>
        <taxon>Alkalibacter</taxon>
    </lineage>
</organism>
<dbReference type="Proteomes" id="UP000663499">
    <property type="component" value="Chromosome"/>
</dbReference>
<dbReference type="EMBL" id="CP071444">
    <property type="protein sequence ID" value="QSX09150.1"/>
    <property type="molecule type" value="Genomic_DNA"/>
</dbReference>
<dbReference type="AlphaFoldDB" id="A0A974XI34"/>
<name>A0A974XI34_9FIRM</name>
<accession>A0A974XI34</accession>
<feature type="transmembrane region" description="Helical" evidence="1">
    <location>
        <begin position="12"/>
        <end position="33"/>
    </location>
</feature>
<evidence type="ECO:0000313" key="3">
    <source>
        <dbReference type="Proteomes" id="UP000663499"/>
    </source>
</evidence>
<keyword evidence="1" id="KW-1133">Transmembrane helix</keyword>
<keyword evidence="1" id="KW-0472">Membrane</keyword>
<sequence>MEKLKNWCKKNRCVVLLGIIGLAFSVTFVYLILRLLVFFPSIQIVHWNL</sequence>
<reference evidence="2" key="1">
    <citation type="submission" date="2021-03" db="EMBL/GenBank/DDBJ databases">
        <title>Alkalibacter marinus sp. nov., isolated from tidal flat sediment.</title>
        <authorList>
            <person name="Namirimu T."/>
            <person name="Yang J.-A."/>
            <person name="Yang S.-H."/>
            <person name="Kim Y.-J."/>
            <person name="Kwon K.K."/>
        </authorList>
    </citation>
    <scope>NUCLEOTIDE SEQUENCE</scope>
    <source>
        <strain evidence="2">ES005</strain>
    </source>
</reference>